<proteinExistence type="predicted"/>
<evidence type="ECO:0000256" key="1">
    <source>
        <dbReference type="SAM" id="SignalP"/>
    </source>
</evidence>
<dbReference type="AlphaFoldDB" id="A0A7Z0ILN6"/>
<name>A0A7Z0ILN6_9ACTN</name>
<comment type="caution">
    <text evidence="2">The sequence shown here is derived from an EMBL/GenBank/DDBJ whole genome shotgun (WGS) entry which is preliminary data.</text>
</comment>
<protein>
    <submittedName>
        <fullName evidence="2">Uncharacterized protein</fullName>
    </submittedName>
</protein>
<organism evidence="2 3">
    <name type="scientific">Naumannella cuiyingiana</name>
    <dbReference type="NCBI Taxonomy" id="1347891"/>
    <lineage>
        <taxon>Bacteria</taxon>
        <taxon>Bacillati</taxon>
        <taxon>Actinomycetota</taxon>
        <taxon>Actinomycetes</taxon>
        <taxon>Propionibacteriales</taxon>
        <taxon>Propionibacteriaceae</taxon>
        <taxon>Naumannella</taxon>
    </lineage>
</organism>
<sequence>MPVSPRLARAAKFAVIPAALAVSGLLVAQSSYSAFSARTDNPGNSWASGSVALTDDDNGVAMFDVTNLKPGDSGSKCLTVTSNGSLPSDVRLYAEAGEATKNLDQHLSLKITQAASCDAATKDTIFDGTLNEFHTSKTNFSTGAGSWATAGGEGEKQAYTVAYTLSDDTPNSAQGGTAKVNFVWEAQNQ</sequence>
<keyword evidence="3" id="KW-1185">Reference proteome</keyword>
<feature type="chain" id="PRO_5038909207" evidence="1">
    <location>
        <begin position="29"/>
        <end position="189"/>
    </location>
</feature>
<reference evidence="2 3" key="1">
    <citation type="submission" date="2020-07" db="EMBL/GenBank/DDBJ databases">
        <title>Sequencing the genomes of 1000 actinobacteria strains.</title>
        <authorList>
            <person name="Klenk H.-P."/>
        </authorList>
    </citation>
    <scope>NUCLEOTIDE SEQUENCE [LARGE SCALE GENOMIC DNA]</scope>
    <source>
        <strain evidence="2 3">DSM 103164</strain>
    </source>
</reference>
<dbReference type="InterPro" id="IPR022121">
    <property type="entry name" value="Peptidase_M73_camelysin"/>
</dbReference>
<evidence type="ECO:0000313" key="3">
    <source>
        <dbReference type="Proteomes" id="UP000527616"/>
    </source>
</evidence>
<dbReference type="EMBL" id="JACBZS010000001">
    <property type="protein sequence ID" value="NYI71810.1"/>
    <property type="molecule type" value="Genomic_DNA"/>
</dbReference>
<evidence type="ECO:0000313" key="2">
    <source>
        <dbReference type="EMBL" id="NYI71810.1"/>
    </source>
</evidence>
<dbReference type="RefSeq" id="WP_179445585.1">
    <property type="nucleotide sequence ID" value="NZ_JACBZS010000001.1"/>
</dbReference>
<dbReference type="Proteomes" id="UP000527616">
    <property type="component" value="Unassembled WGS sequence"/>
</dbReference>
<feature type="signal peptide" evidence="1">
    <location>
        <begin position="1"/>
        <end position="28"/>
    </location>
</feature>
<dbReference type="Pfam" id="PF12389">
    <property type="entry name" value="Peptidase_M73"/>
    <property type="match status" value="1"/>
</dbReference>
<gene>
    <name evidence="2" type="ORF">GGQ54_002370</name>
</gene>
<accession>A0A7Z0ILN6</accession>
<keyword evidence="1" id="KW-0732">Signal</keyword>